<evidence type="ECO:0000313" key="1">
    <source>
        <dbReference type="EMBL" id="XFD39466.1"/>
    </source>
</evidence>
<name>A0ACD5DE16_9LACO</name>
<keyword evidence="2" id="KW-1185">Reference proteome</keyword>
<organism evidence="1 2">
    <name type="scientific">Lentilactobacillus terminaliae</name>
    <dbReference type="NCBI Taxonomy" id="3003483"/>
    <lineage>
        <taxon>Bacteria</taxon>
        <taxon>Bacillati</taxon>
        <taxon>Bacillota</taxon>
        <taxon>Bacilli</taxon>
        <taxon>Lactobacillales</taxon>
        <taxon>Lactobacillaceae</taxon>
        <taxon>Lentilactobacillus</taxon>
    </lineage>
</organism>
<proteinExistence type="predicted"/>
<gene>
    <name evidence="1" type="ORF">O0236_008695</name>
</gene>
<protein>
    <submittedName>
        <fullName evidence="1">MFS transporter</fullName>
    </submittedName>
</protein>
<dbReference type="Proteomes" id="UP001149860">
    <property type="component" value="Chromosome"/>
</dbReference>
<accession>A0ACD5DE16</accession>
<dbReference type="EMBL" id="CP168151">
    <property type="protein sequence ID" value="XFD39466.1"/>
    <property type="molecule type" value="Genomic_DNA"/>
</dbReference>
<reference evidence="1" key="1">
    <citation type="submission" date="2024-08" db="EMBL/GenBank/DDBJ databases">
        <title>Lentilactobacillus sp. nov., isolated from tree bark.</title>
        <authorList>
            <person name="Phuengjayaem S."/>
            <person name="Tanasupawat S."/>
        </authorList>
    </citation>
    <scope>NUCLEOTIDE SEQUENCE</scope>
    <source>
        <strain evidence="1">SPB1-3</strain>
    </source>
</reference>
<sequence length="521" mass="56194">MEQSEKTSAKSWWVLVAVCLGVFMSLLDVTVVNVALPSIQKNFNTSFSNLQWIINAYTLVYAVMLLLVSKLGDLFGRKLMFNITLTIFTLGSLACSMATSNLMLVIFRGVQALGGAGLMSLSMSIVAATFSGKARGLALGVWGSVADLSTALGPLVGGILVQAFNWRAIFLVNVPVGVLALIMSIAFIRESEKIHNESIDFLGMLISTVMVFLLILGLIQKENHYDYSWTNWHVSSLIIGGIVLIIVFIVLESKLKNPMIDLSIFKNRGFVGSCIAAFALGGGLYAFFTYLTILLQNYMGYSALQTGIRQLLISGFSLVLVPVAGMLSDRIKPKYMISGSLIVAGCGMLIAHTTLGFSATWTVLIPAFILFGISNALVNPSISNAAVSSVLPQQIGMSSGVVNVFRQFGTSFGVVILGLTLTDAYHSHITSGLNKITQLPAHAKDGLTKGLFAAGPFSGKAVLNSPRAQELHQLPFFDKISDVVTHAYYYGMHNVLLTCATLFIAAGVICFFLFESKKRVD</sequence>
<evidence type="ECO:0000313" key="2">
    <source>
        <dbReference type="Proteomes" id="UP001149860"/>
    </source>
</evidence>